<gene>
    <name evidence="6" type="ORF">HNR68_005043</name>
</gene>
<dbReference type="PANTHER" id="PTHR44846:SF17">
    <property type="entry name" value="GNTR-FAMILY TRANSCRIPTIONAL REGULATOR"/>
    <property type="match status" value="1"/>
</dbReference>
<keyword evidence="2 6" id="KW-0238">DNA-binding</keyword>
<evidence type="ECO:0000256" key="1">
    <source>
        <dbReference type="ARBA" id="ARBA00023015"/>
    </source>
</evidence>
<dbReference type="InterPro" id="IPR000524">
    <property type="entry name" value="Tscrpt_reg_HTH_GntR"/>
</dbReference>
<evidence type="ECO:0000313" key="6">
    <source>
        <dbReference type="EMBL" id="NYI86413.1"/>
    </source>
</evidence>
<feature type="coiled-coil region" evidence="4">
    <location>
        <begin position="82"/>
        <end position="123"/>
    </location>
</feature>
<name>A0A853AUR4_9PSEU</name>
<evidence type="ECO:0000313" key="7">
    <source>
        <dbReference type="Proteomes" id="UP000587002"/>
    </source>
</evidence>
<dbReference type="GO" id="GO:0003700">
    <property type="term" value="F:DNA-binding transcription factor activity"/>
    <property type="evidence" value="ECO:0007669"/>
    <property type="project" value="InterPro"/>
</dbReference>
<sequence length="129" mass="13861">MVANEAQEDKRPASRRVADELLALIDSGALRPGDPLPTYRKLAGDYGVAVNTAMAAVRHLQKSGAVTIRPHAGARVSDRSEAVDVAAELNQARSELGELREQVQHVSTELAELEQRLSALADRLGKPAE</sequence>
<keyword evidence="1" id="KW-0805">Transcription regulation</keyword>
<dbReference type="Pfam" id="PF00392">
    <property type="entry name" value="GntR"/>
    <property type="match status" value="1"/>
</dbReference>
<dbReference type="InterPro" id="IPR050679">
    <property type="entry name" value="Bact_HTH_transcr_reg"/>
</dbReference>
<dbReference type="SUPFAM" id="SSF46785">
    <property type="entry name" value="Winged helix' DNA-binding domain"/>
    <property type="match status" value="1"/>
</dbReference>
<dbReference type="GO" id="GO:0045892">
    <property type="term" value="P:negative regulation of DNA-templated transcription"/>
    <property type="evidence" value="ECO:0007669"/>
    <property type="project" value="TreeGrafter"/>
</dbReference>
<dbReference type="InterPro" id="IPR036388">
    <property type="entry name" value="WH-like_DNA-bd_sf"/>
</dbReference>
<evidence type="ECO:0000256" key="2">
    <source>
        <dbReference type="ARBA" id="ARBA00023125"/>
    </source>
</evidence>
<dbReference type="InterPro" id="IPR036390">
    <property type="entry name" value="WH_DNA-bd_sf"/>
</dbReference>
<protein>
    <submittedName>
        <fullName evidence="6">DNA-binding transcriptional regulator YhcF (GntR family)</fullName>
    </submittedName>
</protein>
<dbReference type="AlphaFoldDB" id="A0A853AUR4"/>
<keyword evidence="4" id="KW-0175">Coiled coil</keyword>
<evidence type="ECO:0000256" key="3">
    <source>
        <dbReference type="ARBA" id="ARBA00023163"/>
    </source>
</evidence>
<comment type="caution">
    <text evidence="6">The sequence shown here is derived from an EMBL/GenBank/DDBJ whole genome shotgun (WGS) entry which is preliminary data.</text>
</comment>
<accession>A0A853AUR4</accession>
<dbReference type="PROSITE" id="PS50949">
    <property type="entry name" value="HTH_GNTR"/>
    <property type="match status" value="1"/>
</dbReference>
<dbReference type="GO" id="GO:0003677">
    <property type="term" value="F:DNA binding"/>
    <property type="evidence" value="ECO:0007669"/>
    <property type="project" value="UniProtKB-KW"/>
</dbReference>
<evidence type="ECO:0000256" key="4">
    <source>
        <dbReference type="SAM" id="Coils"/>
    </source>
</evidence>
<dbReference type="RefSeq" id="WP_179724179.1">
    <property type="nucleotide sequence ID" value="NZ_BAABFH010000001.1"/>
</dbReference>
<proteinExistence type="predicted"/>
<evidence type="ECO:0000259" key="5">
    <source>
        <dbReference type="PROSITE" id="PS50949"/>
    </source>
</evidence>
<keyword evidence="7" id="KW-1185">Reference proteome</keyword>
<dbReference type="Proteomes" id="UP000587002">
    <property type="component" value="Unassembled WGS sequence"/>
</dbReference>
<dbReference type="CDD" id="cd07377">
    <property type="entry name" value="WHTH_GntR"/>
    <property type="match status" value="1"/>
</dbReference>
<keyword evidence="3" id="KW-0804">Transcription</keyword>
<dbReference type="EMBL" id="JACCFJ010000001">
    <property type="protein sequence ID" value="NYI86413.1"/>
    <property type="molecule type" value="Genomic_DNA"/>
</dbReference>
<feature type="domain" description="HTH gntR-type" evidence="5">
    <location>
        <begin position="11"/>
        <end position="79"/>
    </location>
</feature>
<dbReference type="PANTHER" id="PTHR44846">
    <property type="entry name" value="MANNOSYL-D-GLYCERATE TRANSPORT/METABOLISM SYSTEM REPRESSOR MNGR-RELATED"/>
    <property type="match status" value="1"/>
</dbReference>
<reference evidence="6 7" key="1">
    <citation type="submission" date="2020-07" db="EMBL/GenBank/DDBJ databases">
        <title>Sequencing the genomes of 1000 actinobacteria strains.</title>
        <authorList>
            <person name="Klenk H.-P."/>
        </authorList>
    </citation>
    <scope>NUCLEOTIDE SEQUENCE [LARGE SCALE GENOMIC DNA]</scope>
    <source>
        <strain evidence="6 7">DSM 44065</strain>
    </source>
</reference>
<organism evidence="6 7">
    <name type="scientific">Saccharopolyspora hordei</name>
    <dbReference type="NCBI Taxonomy" id="1838"/>
    <lineage>
        <taxon>Bacteria</taxon>
        <taxon>Bacillati</taxon>
        <taxon>Actinomycetota</taxon>
        <taxon>Actinomycetes</taxon>
        <taxon>Pseudonocardiales</taxon>
        <taxon>Pseudonocardiaceae</taxon>
        <taxon>Saccharopolyspora</taxon>
    </lineage>
</organism>
<dbReference type="SMART" id="SM00345">
    <property type="entry name" value="HTH_GNTR"/>
    <property type="match status" value="1"/>
</dbReference>
<dbReference type="Gene3D" id="1.10.10.10">
    <property type="entry name" value="Winged helix-like DNA-binding domain superfamily/Winged helix DNA-binding domain"/>
    <property type="match status" value="1"/>
</dbReference>